<dbReference type="InterPro" id="IPR045425">
    <property type="entry name" value="DUF6508"/>
</dbReference>
<dbReference type="OrthoDB" id="9806482at2"/>
<sequence>MEISSEDRERLQALAAFLPIVEAANFTAGEMVVPPNTPSGVTRFPYAAPSDPVSQFFEMVYEKNWVASFDWTEWSSSQEAKELFAEDGLALSKANTEQLSRMLTTCVRREKFAEGSLIADFESGLMVRIIRRADQLLHEAD</sequence>
<dbReference type="Proteomes" id="UP000051260">
    <property type="component" value="Unassembled WGS sequence"/>
</dbReference>
<dbReference type="STRING" id="1715692.RUE5091_00108"/>
<name>A0A0P1I0R9_9RHOB</name>
<dbReference type="AlphaFoldDB" id="A0A0P1I0R9"/>
<evidence type="ECO:0000313" key="2">
    <source>
        <dbReference type="Proteomes" id="UP000051260"/>
    </source>
</evidence>
<dbReference type="RefSeq" id="WP_058279929.1">
    <property type="nucleotide sequence ID" value="NZ_CYUD01000001.1"/>
</dbReference>
<dbReference type="Pfam" id="PF20118">
    <property type="entry name" value="DUF6508"/>
    <property type="match status" value="1"/>
</dbReference>
<proteinExistence type="predicted"/>
<accession>A0A0P1I0R9</accession>
<evidence type="ECO:0000313" key="1">
    <source>
        <dbReference type="EMBL" id="CUJ83433.1"/>
    </source>
</evidence>
<organism evidence="1 2">
    <name type="scientific">Ruegeria denitrificans</name>
    <dbReference type="NCBI Taxonomy" id="1715692"/>
    <lineage>
        <taxon>Bacteria</taxon>
        <taxon>Pseudomonadati</taxon>
        <taxon>Pseudomonadota</taxon>
        <taxon>Alphaproteobacteria</taxon>
        <taxon>Rhodobacterales</taxon>
        <taxon>Roseobacteraceae</taxon>
        <taxon>Ruegeria</taxon>
    </lineage>
</organism>
<reference evidence="2" key="1">
    <citation type="submission" date="2015-09" db="EMBL/GenBank/DDBJ databases">
        <authorList>
            <person name="Rodrigo-Torres L."/>
            <person name="Arahal D.R."/>
        </authorList>
    </citation>
    <scope>NUCLEOTIDE SEQUENCE [LARGE SCALE GENOMIC DNA]</scope>
    <source>
        <strain evidence="2">CECT 5091</strain>
    </source>
</reference>
<gene>
    <name evidence="1" type="ORF">RUE5091_00108</name>
</gene>
<keyword evidence="2" id="KW-1185">Reference proteome</keyword>
<protein>
    <submittedName>
        <fullName evidence="1">Uncharacterized protein</fullName>
    </submittedName>
</protein>
<dbReference type="EMBL" id="CYUD01000001">
    <property type="protein sequence ID" value="CUJ83433.1"/>
    <property type="molecule type" value="Genomic_DNA"/>
</dbReference>